<evidence type="ECO:0000313" key="9">
    <source>
        <dbReference type="Proteomes" id="UP000013085"/>
    </source>
</evidence>
<dbReference type="Proteomes" id="UP000013085">
    <property type="component" value="Unassembled WGS sequence"/>
</dbReference>
<dbReference type="AlphaFoldDB" id="A0A0E2HVJ8"/>
<dbReference type="Gene3D" id="3.10.105.10">
    <property type="entry name" value="Dipeptide-binding Protein, Domain 3"/>
    <property type="match status" value="1"/>
</dbReference>
<dbReference type="PROSITE" id="PS51257">
    <property type="entry name" value="PROKAR_LIPOPROTEIN"/>
    <property type="match status" value="1"/>
</dbReference>
<accession>A0A0E2HVJ8</accession>
<evidence type="ECO:0000256" key="4">
    <source>
        <dbReference type="ARBA" id="ARBA00022729"/>
    </source>
</evidence>
<dbReference type="PANTHER" id="PTHR30290:SF10">
    <property type="entry name" value="PERIPLASMIC OLIGOPEPTIDE-BINDING PROTEIN-RELATED"/>
    <property type="match status" value="1"/>
</dbReference>
<comment type="subcellular location">
    <subcellularLocation>
        <location evidence="1">Cell membrane</location>
        <topology evidence="1">Lipid-anchor</topology>
    </subcellularLocation>
</comment>
<name>A0A0E2HVJ8_9FIRM</name>
<dbReference type="Pfam" id="PF00496">
    <property type="entry name" value="SBP_bac_5"/>
    <property type="match status" value="1"/>
</dbReference>
<feature type="chain" id="PRO_5038353836" description="Solute-binding protein family 5 domain-containing protein" evidence="6">
    <location>
        <begin position="20"/>
        <end position="560"/>
    </location>
</feature>
<dbReference type="InterPro" id="IPR030678">
    <property type="entry name" value="Peptide/Ni-bd"/>
</dbReference>
<evidence type="ECO:0000256" key="1">
    <source>
        <dbReference type="ARBA" id="ARBA00004193"/>
    </source>
</evidence>
<feature type="domain" description="Solute-binding protein family 5" evidence="7">
    <location>
        <begin position="99"/>
        <end position="478"/>
    </location>
</feature>
<dbReference type="PANTHER" id="PTHR30290">
    <property type="entry name" value="PERIPLASMIC BINDING COMPONENT OF ABC TRANSPORTER"/>
    <property type="match status" value="1"/>
</dbReference>
<dbReference type="GO" id="GO:0043190">
    <property type="term" value="C:ATP-binding cassette (ABC) transporter complex"/>
    <property type="evidence" value="ECO:0007669"/>
    <property type="project" value="InterPro"/>
</dbReference>
<evidence type="ECO:0000256" key="5">
    <source>
        <dbReference type="SAM" id="MobiDB-lite"/>
    </source>
</evidence>
<dbReference type="EMBL" id="AGYR01000001">
    <property type="protein sequence ID" value="ENZ20261.1"/>
    <property type="molecule type" value="Genomic_DNA"/>
</dbReference>
<dbReference type="CDD" id="cd08504">
    <property type="entry name" value="PBP2_OppA"/>
    <property type="match status" value="1"/>
</dbReference>
<sequence>MRKNLKVLLSLVMAASMLAGCGGQKSEKPAESGAAERTTQASGGKEDGTGSEGGKVMTYAMQKEPETLDPTMNNYATSSIVLQNLFTGLMQIGPDGGLINGCAEKYEMSEDGLEYTFTLRDGLKWSDGSPLTAGDFEYAWKRTLARDTASPGAWYLFYLKNGEAYNEGKAAAGDVGVKAEDDKTLKVTLENPTAYFIDLTAVTAYFPVKKDAVEGPEAWTKSADTYVSNGAFRLKEINPQASYVLEKNPEYIDADTVKLDGVNIVFIESAEAALSAYNAGEVDVVDNTIIQTQAQSQYGGSDELKSYDLIGTCYYDFNCEKDYLSDARVRKALAMSLNRDVINQSIVASRPESSYAFVPHGIPYEGSGEDYRTTVGNLFTEDVEAAKALMEEAGYPGGEGYPTLTLITQNDQEKKDVAQAMQAMWKENLGVNVEIVTFEPKVYWDEQTAGSFDICYDGWTGDYPDPSTNLDCFLLQRNETQCRWLNHEAKEYDSMMKEARSLTDNKKRMELFETGEKLLMEEMPILPLYYRNAQLLVKPGCEGVIKTYIGHTIFKYADKQ</sequence>
<comment type="caution">
    <text evidence="8">The sequence shown here is derived from an EMBL/GenBank/DDBJ whole genome shotgun (WGS) entry which is preliminary data.</text>
</comment>
<dbReference type="GeneID" id="57963619"/>
<keyword evidence="4 6" id="KW-0732">Signal</keyword>
<feature type="region of interest" description="Disordered" evidence="5">
    <location>
        <begin position="22"/>
        <end position="54"/>
    </location>
</feature>
<evidence type="ECO:0000259" key="7">
    <source>
        <dbReference type="Pfam" id="PF00496"/>
    </source>
</evidence>
<proteinExistence type="inferred from homology"/>
<dbReference type="GO" id="GO:0015833">
    <property type="term" value="P:peptide transport"/>
    <property type="evidence" value="ECO:0007669"/>
    <property type="project" value="TreeGrafter"/>
</dbReference>
<keyword evidence="3" id="KW-0813">Transport</keyword>
<dbReference type="FunFam" id="3.90.76.10:FF:000001">
    <property type="entry name" value="Oligopeptide ABC transporter substrate-binding protein"/>
    <property type="match status" value="1"/>
</dbReference>
<dbReference type="Gene3D" id="3.90.76.10">
    <property type="entry name" value="Dipeptide-binding Protein, Domain 1"/>
    <property type="match status" value="1"/>
</dbReference>
<dbReference type="InterPro" id="IPR000914">
    <property type="entry name" value="SBP_5_dom"/>
</dbReference>
<organism evidence="8 9">
    <name type="scientific">[Clostridium] clostridioforme 90A8</name>
    <dbReference type="NCBI Taxonomy" id="999408"/>
    <lineage>
        <taxon>Bacteria</taxon>
        <taxon>Bacillati</taxon>
        <taxon>Bacillota</taxon>
        <taxon>Clostridia</taxon>
        <taxon>Lachnospirales</taxon>
        <taxon>Lachnospiraceae</taxon>
        <taxon>Enterocloster</taxon>
    </lineage>
</organism>
<feature type="signal peptide" evidence="6">
    <location>
        <begin position="1"/>
        <end position="19"/>
    </location>
</feature>
<dbReference type="GO" id="GO:1904680">
    <property type="term" value="F:peptide transmembrane transporter activity"/>
    <property type="evidence" value="ECO:0007669"/>
    <property type="project" value="TreeGrafter"/>
</dbReference>
<dbReference type="InterPro" id="IPR023765">
    <property type="entry name" value="SBP_5_CS"/>
</dbReference>
<evidence type="ECO:0000256" key="2">
    <source>
        <dbReference type="ARBA" id="ARBA00005695"/>
    </source>
</evidence>
<evidence type="ECO:0000256" key="6">
    <source>
        <dbReference type="SAM" id="SignalP"/>
    </source>
</evidence>
<reference evidence="8 9" key="1">
    <citation type="submission" date="2013-01" db="EMBL/GenBank/DDBJ databases">
        <title>The Genome Sequence of Clostridium clostridioforme 90A8.</title>
        <authorList>
            <consortium name="The Broad Institute Genome Sequencing Platform"/>
            <person name="Earl A."/>
            <person name="Ward D."/>
            <person name="Feldgarden M."/>
            <person name="Gevers D."/>
            <person name="Courvalin P."/>
            <person name="Lambert T."/>
            <person name="Walker B."/>
            <person name="Young S.K."/>
            <person name="Zeng Q."/>
            <person name="Gargeya S."/>
            <person name="Fitzgerald M."/>
            <person name="Haas B."/>
            <person name="Abouelleil A."/>
            <person name="Alvarado L."/>
            <person name="Arachchi H.M."/>
            <person name="Berlin A.M."/>
            <person name="Chapman S.B."/>
            <person name="Dewar J."/>
            <person name="Goldberg J."/>
            <person name="Griggs A."/>
            <person name="Gujja S."/>
            <person name="Hansen M."/>
            <person name="Howarth C."/>
            <person name="Imamovic A."/>
            <person name="Larimer J."/>
            <person name="McCowan C."/>
            <person name="Murphy C."/>
            <person name="Neiman D."/>
            <person name="Pearson M."/>
            <person name="Priest M."/>
            <person name="Roberts A."/>
            <person name="Saif S."/>
            <person name="Shea T."/>
            <person name="Sisk P."/>
            <person name="Sykes S."/>
            <person name="Wortman J."/>
            <person name="Nusbaum C."/>
            <person name="Birren B."/>
        </authorList>
    </citation>
    <scope>NUCLEOTIDE SEQUENCE [LARGE SCALE GENOMIC DNA]</scope>
    <source>
        <strain evidence="8 9">90A8</strain>
    </source>
</reference>
<dbReference type="HOGENOM" id="CLU_017028_0_3_9"/>
<evidence type="ECO:0000313" key="8">
    <source>
        <dbReference type="EMBL" id="ENZ20261.1"/>
    </source>
</evidence>
<dbReference type="Gene3D" id="3.40.190.10">
    <property type="entry name" value="Periplasmic binding protein-like II"/>
    <property type="match status" value="1"/>
</dbReference>
<dbReference type="RefSeq" id="WP_002586045.1">
    <property type="nucleotide sequence ID" value="NZ_KB850976.1"/>
</dbReference>
<dbReference type="PROSITE" id="PS01040">
    <property type="entry name" value="SBP_BACTERIAL_5"/>
    <property type="match status" value="1"/>
</dbReference>
<dbReference type="PIRSF" id="PIRSF002741">
    <property type="entry name" value="MppA"/>
    <property type="match status" value="1"/>
</dbReference>
<evidence type="ECO:0000256" key="3">
    <source>
        <dbReference type="ARBA" id="ARBA00022448"/>
    </source>
</evidence>
<dbReference type="GO" id="GO:0042597">
    <property type="term" value="C:periplasmic space"/>
    <property type="evidence" value="ECO:0007669"/>
    <property type="project" value="UniProtKB-ARBA"/>
</dbReference>
<gene>
    <name evidence="8" type="ORF">HMPREF1090_00192</name>
</gene>
<dbReference type="InterPro" id="IPR039424">
    <property type="entry name" value="SBP_5"/>
</dbReference>
<dbReference type="SUPFAM" id="SSF53850">
    <property type="entry name" value="Periplasmic binding protein-like II"/>
    <property type="match status" value="1"/>
</dbReference>
<protein>
    <recommendedName>
        <fullName evidence="7">Solute-binding protein family 5 domain-containing protein</fullName>
    </recommendedName>
</protein>
<comment type="similarity">
    <text evidence="2">Belongs to the bacterial solute-binding protein 5 family.</text>
</comment>
<dbReference type="PATRIC" id="fig|999408.3.peg.207"/>